<dbReference type="PANTHER" id="PTHR10000:SF8">
    <property type="entry name" value="HAD SUPERFAMILY HYDROLASE-LIKE, TYPE 3"/>
    <property type="match status" value="1"/>
</dbReference>
<dbReference type="SUPFAM" id="SSF56784">
    <property type="entry name" value="HAD-like"/>
    <property type="match status" value="1"/>
</dbReference>
<dbReference type="SFLD" id="SFLDG01144">
    <property type="entry name" value="C2.B.4:_PGP_Like"/>
    <property type="match status" value="1"/>
</dbReference>
<dbReference type="RefSeq" id="WP_037327571.1">
    <property type="nucleotide sequence ID" value="NZ_JRMW01000033.1"/>
</dbReference>
<organism evidence="1 2">
    <name type="scientific">Anaerococcus lactolyticus S7-1-13</name>
    <dbReference type="NCBI Taxonomy" id="1284686"/>
    <lineage>
        <taxon>Bacteria</taxon>
        <taxon>Bacillati</taxon>
        <taxon>Bacillota</taxon>
        <taxon>Tissierellia</taxon>
        <taxon>Tissierellales</taxon>
        <taxon>Peptoniphilaceae</taxon>
        <taxon>Anaerococcus</taxon>
    </lineage>
</organism>
<dbReference type="NCBIfam" id="TIGR00099">
    <property type="entry name" value="Cof-subfamily"/>
    <property type="match status" value="1"/>
</dbReference>
<dbReference type="GO" id="GO:0000287">
    <property type="term" value="F:magnesium ion binding"/>
    <property type="evidence" value="ECO:0007669"/>
    <property type="project" value="TreeGrafter"/>
</dbReference>
<dbReference type="GO" id="GO:0016791">
    <property type="term" value="F:phosphatase activity"/>
    <property type="evidence" value="ECO:0007669"/>
    <property type="project" value="TreeGrafter"/>
</dbReference>
<dbReference type="NCBIfam" id="TIGR01484">
    <property type="entry name" value="HAD-SF-IIB"/>
    <property type="match status" value="1"/>
</dbReference>
<proteinExistence type="predicted"/>
<dbReference type="Pfam" id="PF08282">
    <property type="entry name" value="Hydrolase_3"/>
    <property type="match status" value="1"/>
</dbReference>
<gene>
    <name evidence="1" type="ORF">HMPREF1630_04990</name>
</gene>
<dbReference type="Gene3D" id="3.30.1240.10">
    <property type="match status" value="1"/>
</dbReference>
<evidence type="ECO:0000313" key="1">
    <source>
        <dbReference type="EMBL" id="KGF04149.1"/>
    </source>
</evidence>
<evidence type="ECO:0000313" key="2">
    <source>
        <dbReference type="Proteomes" id="UP000029579"/>
    </source>
</evidence>
<dbReference type="GO" id="GO:0005829">
    <property type="term" value="C:cytosol"/>
    <property type="evidence" value="ECO:0007669"/>
    <property type="project" value="TreeGrafter"/>
</dbReference>
<dbReference type="Proteomes" id="UP000029579">
    <property type="component" value="Unassembled WGS sequence"/>
</dbReference>
<dbReference type="EMBL" id="JRMW01000033">
    <property type="protein sequence ID" value="KGF04149.1"/>
    <property type="molecule type" value="Genomic_DNA"/>
</dbReference>
<dbReference type="SFLD" id="SFLDS00003">
    <property type="entry name" value="Haloacid_Dehalogenase"/>
    <property type="match status" value="1"/>
</dbReference>
<accession>A0A095Z6N2</accession>
<dbReference type="InterPro" id="IPR023214">
    <property type="entry name" value="HAD_sf"/>
</dbReference>
<name>A0A095Z6N2_9FIRM</name>
<dbReference type="SFLD" id="SFLDG01140">
    <property type="entry name" value="C2.B:_Phosphomannomutase_and_P"/>
    <property type="match status" value="1"/>
</dbReference>
<dbReference type="InterPro" id="IPR006379">
    <property type="entry name" value="HAD-SF_hydro_IIB"/>
</dbReference>
<comment type="caution">
    <text evidence="1">The sequence shown here is derived from an EMBL/GenBank/DDBJ whole genome shotgun (WGS) entry which is preliminary data.</text>
</comment>
<sequence>MIKLFAFDIDGTLLDNKSLLTSASNEAIKKLQEAGIKVVLASGRVFPSIQFHQNLLGINGPIVATNGSLISLDGKEVYKSYHIDDDLLKALYEFCLKHELEFHFYDEENYYTNRLNLDRIKHLFINNDYGMNYQVGLIIKKDPVSYLIKNGKKDVKFQISGIDEKEISKEEILGLLKQEFEDKLYMTASGDSIIEIGNKDATKWFSIEEICEILGIYNSEVAAIGDAYNDIPMVMGAGLGFAMGNAKKELKDVADVVVADNESNGILEAVNYVLEANKNV</sequence>
<dbReference type="OrthoDB" id="9781413at2"/>
<dbReference type="AlphaFoldDB" id="A0A095Z6N2"/>
<dbReference type="InterPro" id="IPR000150">
    <property type="entry name" value="Cof"/>
</dbReference>
<dbReference type="eggNOG" id="COG0561">
    <property type="taxonomic scope" value="Bacteria"/>
</dbReference>
<protein>
    <recommendedName>
        <fullName evidence="3">Haloacid dehalogenase</fullName>
    </recommendedName>
</protein>
<dbReference type="InterPro" id="IPR036412">
    <property type="entry name" value="HAD-like_sf"/>
</dbReference>
<dbReference type="PANTHER" id="PTHR10000">
    <property type="entry name" value="PHOSPHOSERINE PHOSPHATASE"/>
    <property type="match status" value="1"/>
</dbReference>
<dbReference type="CDD" id="cd07516">
    <property type="entry name" value="HAD_Pase"/>
    <property type="match status" value="1"/>
</dbReference>
<evidence type="ECO:0008006" key="3">
    <source>
        <dbReference type="Google" id="ProtNLM"/>
    </source>
</evidence>
<dbReference type="Gene3D" id="3.40.50.1000">
    <property type="entry name" value="HAD superfamily/HAD-like"/>
    <property type="match status" value="1"/>
</dbReference>
<reference evidence="1 2" key="1">
    <citation type="submission" date="2014-07" db="EMBL/GenBank/DDBJ databases">
        <authorList>
            <person name="McCorrison J."/>
            <person name="Sanka R."/>
            <person name="Torralba M."/>
            <person name="Gillis M."/>
            <person name="Haft D.H."/>
            <person name="Methe B."/>
            <person name="Sutton G."/>
            <person name="Nelson K.E."/>
        </authorList>
    </citation>
    <scope>NUCLEOTIDE SEQUENCE [LARGE SCALE GENOMIC DNA]</scope>
    <source>
        <strain evidence="1 2">S7-1-13</strain>
    </source>
</reference>